<evidence type="ECO:0000313" key="4">
    <source>
        <dbReference type="Proteomes" id="UP000199215"/>
    </source>
</evidence>
<dbReference type="PANTHER" id="PTHR23077">
    <property type="entry name" value="AAA-FAMILY ATPASE"/>
    <property type="match status" value="1"/>
</dbReference>
<gene>
    <name evidence="3" type="ORF">SAMN05192561_102131</name>
</gene>
<feature type="region of interest" description="Disordered" evidence="1">
    <location>
        <begin position="523"/>
        <end position="610"/>
    </location>
</feature>
<dbReference type="EMBL" id="FNWU01000002">
    <property type="protein sequence ID" value="SEH46217.1"/>
    <property type="molecule type" value="Genomic_DNA"/>
</dbReference>
<reference evidence="3 4" key="1">
    <citation type="submission" date="2016-10" db="EMBL/GenBank/DDBJ databases">
        <authorList>
            <person name="de Groot N.N."/>
        </authorList>
    </citation>
    <scope>NUCLEOTIDE SEQUENCE [LARGE SCALE GENOMIC DNA]</scope>
    <source>
        <strain evidence="3 4">IBRC-M10418</strain>
    </source>
</reference>
<name>A0A1H6IIR4_9EURY</name>
<dbReference type="InterPro" id="IPR003960">
    <property type="entry name" value="ATPase_AAA_CS"/>
</dbReference>
<feature type="compositionally biased region" description="Low complexity" evidence="1">
    <location>
        <begin position="576"/>
        <end position="596"/>
    </location>
</feature>
<feature type="compositionally biased region" description="Polar residues" evidence="1">
    <location>
        <begin position="599"/>
        <end position="610"/>
    </location>
</feature>
<evidence type="ECO:0000313" key="3">
    <source>
        <dbReference type="EMBL" id="SEH46217.1"/>
    </source>
</evidence>
<protein>
    <submittedName>
        <fullName evidence="3">Transitional endoplasmic reticulum ATPase</fullName>
    </submittedName>
</protein>
<feature type="compositionally biased region" description="Gly residues" evidence="1">
    <location>
        <begin position="525"/>
        <end position="535"/>
    </location>
</feature>
<dbReference type="SMART" id="SM00382">
    <property type="entry name" value="AAA"/>
    <property type="match status" value="1"/>
</dbReference>
<dbReference type="InterPro" id="IPR003593">
    <property type="entry name" value="AAA+_ATPase"/>
</dbReference>
<dbReference type="GO" id="GO:0016887">
    <property type="term" value="F:ATP hydrolysis activity"/>
    <property type="evidence" value="ECO:0007669"/>
    <property type="project" value="InterPro"/>
</dbReference>
<dbReference type="AlphaFoldDB" id="A0A1H6IIR4"/>
<dbReference type="RefSeq" id="WP_092816007.1">
    <property type="nucleotide sequence ID" value="NZ_FNWU01000002.1"/>
</dbReference>
<dbReference type="InterPro" id="IPR003959">
    <property type="entry name" value="ATPase_AAA_core"/>
</dbReference>
<accession>A0A1H6IIR4</accession>
<dbReference type="Gene3D" id="3.40.50.300">
    <property type="entry name" value="P-loop containing nucleotide triphosphate hydrolases"/>
    <property type="match status" value="1"/>
</dbReference>
<dbReference type="Gene3D" id="1.10.8.60">
    <property type="match status" value="1"/>
</dbReference>
<organism evidence="3 4">
    <name type="scientific">Halopenitus malekzadehii</name>
    <dbReference type="NCBI Taxonomy" id="1267564"/>
    <lineage>
        <taxon>Archaea</taxon>
        <taxon>Methanobacteriati</taxon>
        <taxon>Methanobacteriota</taxon>
        <taxon>Stenosarchaea group</taxon>
        <taxon>Halobacteria</taxon>
        <taxon>Halobacteriales</taxon>
        <taxon>Haloferacaceae</taxon>
        <taxon>Halopenitus</taxon>
    </lineage>
</organism>
<dbReference type="SUPFAM" id="SSF52540">
    <property type="entry name" value="P-loop containing nucleoside triphosphate hydrolases"/>
    <property type="match status" value="1"/>
</dbReference>
<dbReference type="PROSITE" id="PS00674">
    <property type="entry name" value="AAA"/>
    <property type="match status" value="1"/>
</dbReference>
<dbReference type="InterPro" id="IPR027417">
    <property type="entry name" value="P-loop_NTPase"/>
</dbReference>
<proteinExistence type="predicted"/>
<dbReference type="CDD" id="cd19481">
    <property type="entry name" value="RecA-like_protease"/>
    <property type="match status" value="1"/>
</dbReference>
<sequence>MTRNNLNPIKTDDQPTSHIRVGASKVGADAELVEVIHNDRSAYFRVETEDDQIVSNIGNKAYINANVEHLFGGIDFSGGDKFVVDGNASLASVPAADSATIHPKTVAPDVLEEYLRSAEYLLHRIEEVAEIRGSLVRFTVSEADPGAYSTLRITEDTDLEFVDEPAEPPQQPAGARGGAGQRGGPGAPGGPGGGAGAPGGGGERPDEGTTVSIEPTVPTVNLEEDVAGLESVKETARMLLALFDTEVRDRIVEMYGEEFAERGGSMLLYGPPGCGKTHVSEAIAHEAKHETGIEDQYGEVVFLEIRGSDIQSKYAGEAEKNVSAVFSQAHRIAKEEGFAVLFFDEIETLIPDRSDDNLQRHERALTNAFLQEMNDVEDNLLVIGATNMPFTIDPAATRRFPIQQFIEQPDERVMSEVWRTQLASLRNTDDIDFERLGEASVGYTPAEVADRILGSDLQRELIRSVIEGDPQEVTTEYLLDRLEGTEPKTVRQYVSSVREQLDDLEGYPEMRDYVHEQADELGIDLQGGPGAGGGALSSLLADQDGGTGEDEGGSAAVGSDGGDAEPGDGSAGDGAIGAESAESAGAGSPSPTGDGPVSNAGTGTTDRGDE</sequence>
<dbReference type="OrthoDB" id="199365at2157"/>
<dbReference type="STRING" id="1267564.SAMN05192561_102131"/>
<evidence type="ECO:0000259" key="2">
    <source>
        <dbReference type="SMART" id="SM00382"/>
    </source>
</evidence>
<evidence type="ECO:0000256" key="1">
    <source>
        <dbReference type="SAM" id="MobiDB-lite"/>
    </source>
</evidence>
<dbReference type="Pfam" id="PF00004">
    <property type="entry name" value="AAA"/>
    <property type="match status" value="1"/>
</dbReference>
<feature type="domain" description="AAA+ ATPase" evidence="2">
    <location>
        <begin position="262"/>
        <end position="410"/>
    </location>
</feature>
<dbReference type="GO" id="GO:0005524">
    <property type="term" value="F:ATP binding"/>
    <property type="evidence" value="ECO:0007669"/>
    <property type="project" value="InterPro"/>
</dbReference>
<keyword evidence="4" id="KW-1185">Reference proteome</keyword>
<dbReference type="InterPro" id="IPR050168">
    <property type="entry name" value="AAA_ATPase_domain"/>
</dbReference>
<dbReference type="Proteomes" id="UP000199215">
    <property type="component" value="Unassembled WGS sequence"/>
</dbReference>
<feature type="region of interest" description="Disordered" evidence="1">
    <location>
        <begin position="163"/>
        <end position="217"/>
    </location>
</feature>
<feature type="compositionally biased region" description="Gly residues" evidence="1">
    <location>
        <begin position="175"/>
        <end position="202"/>
    </location>
</feature>